<evidence type="ECO:0000313" key="3">
    <source>
        <dbReference type="Proteomes" id="UP000186922"/>
    </source>
</evidence>
<protein>
    <submittedName>
        <fullName evidence="2">Uncharacterized protein</fullName>
    </submittedName>
</protein>
<evidence type="ECO:0000256" key="1">
    <source>
        <dbReference type="SAM" id="MobiDB-lite"/>
    </source>
</evidence>
<comment type="caution">
    <text evidence="2">The sequence shown here is derived from an EMBL/GenBank/DDBJ whole genome shotgun (WGS) entry which is preliminary data.</text>
</comment>
<keyword evidence="3" id="KW-1185">Reference proteome</keyword>
<name>A0A1D1UMG1_RAMVA</name>
<dbReference type="AlphaFoldDB" id="A0A1D1UMG1"/>
<gene>
    <name evidence="2" type="primary">RvY_03250-1</name>
    <name evidence="2" type="synonym">RvY_03250.1</name>
    <name evidence="2" type="ORF">RvY_03250</name>
</gene>
<evidence type="ECO:0000313" key="2">
    <source>
        <dbReference type="EMBL" id="GAU90894.1"/>
    </source>
</evidence>
<reference evidence="2 3" key="1">
    <citation type="journal article" date="2016" name="Nat. Commun.">
        <title>Extremotolerant tardigrade genome and improved radiotolerance of human cultured cells by tardigrade-unique protein.</title>
        <authorList>
            <person name="Hashimoto T."/>
            <person name="Horikawa D.D."/>
            <person name="Saito Y."/>
            <person name="Kuwahara H."/>
            <person name="Kozuka-Hata H."/>
            <person name="Shin-I T."/>
            <person name="Minakuchi Y."/>
            <person name="Ohishi K."/>
            <person name="Motoyama A."/>
            <person name="Aizu T."/>
            <person name="Enomoto A."/>
            <person name="Kondo K."/>
            <person name="Tanaka S."/>
            <person name="Hara Y."/>
            <person name="Koshikawa S."/>
            <person name="Sagara H."/>
            <person name="Miura T."/>
            <person name="Yokobori S."/>
            <person name="Miyagawa K."/>
            <person name="Suzuki Y."/>
            <person name="Kubo T."/>
            <person name="Oyama M."/>
            <person name="Kohara Y."/>
            <person name="Fujiyama A."/>
            <person name="Arakawa K."/>
            <person name="Katayama T."/>
            <person name="Toyoda A."/>
            <person name="Kunieda T."/>
        </authorList>
    </citation>
    <scope>NUCLEOTIDE SEQUENCE [LARGE SCALE GENOMIC DNA]</scope>
    <source>
        <strain evidence="2 3">YOKOZUNA-1</strain>
    </source>
</reference>
<feature type="region of interest" description="Disordered" evidence="1">
    <location>
        <begin position="65"/>
        <end position="98"/>
    </location>
</feature>
<organism evidence="2 3">
    <name type="scientific">Ramazzottius varieornatus</name>
    <name type="common">Water bear</name>
    <name type="synonym">Tardigrade</name>
    <dbReference type="NCBI Taxonomy" id="947166"/>
    <lineage>
        <taxon>Eukaryota</taxon>
        <taxon>Metazoa</taxon>
        <taxon>Ecdysozoa</taxon>
        <taxon>Tardigrada</taxon>
        <taxon>Eutardigrada</taxon>
        <taxon>Parachela</taxon>
        <taxon>Hypsibioidea</taxon>
        <taxon>Ramazzottiidae</taxon>
        <taxon>Ramazzottius</taxon>
    </lineage>
</organism>
<dbReference type="Proteomes" id="UP000186922">
    <property type="component" value="Unassembled WGS sequence"/>
</dbReference>
<proteinExistence type="predicted"/>
<sequence length="98" mass="10874">MAERRCCYFHSPKHSSTQGNLKGLWAGREGGLGDASQMSQEVMVHQMEMGGGSYSEHTRIFRRLGQSQDWTSEAVPPHHGRLRDPSLLRVGGEGALDH</sequence>
<dbReference type="EMBL" id="BDGG01000001">
    <property type="protein sequence ID" value="GAU90894.1"/>
    <property type="molecule type" value="Genomic_DNA"/>
</dbReference>
<accession>A0A1D1UMG1</accession>